<comment type="caution">
    <text evidence="1">The sequence shown here is derived from an EMBL/GenBank/DDBJ whole genome shotgun (WGS) entry which is preliminary data.</text>
</comment>
<dbReference type="AlphaFoldDB" id="X1SY99"/>
<sequence length="115" mass="13331">EFMELAESMFTEELDALKNKLNSKQWQFVCLLAQGDKTPHAACIEAGYSEKSATEQVRKLLRNKYVVNARRLLEYQLALHIGVSKKMHVEYLLELRQNSPERCGVAATRLMCWIR</sequence>
<dbReference type="Gene3D" id="1.10.10.1400">
    <property type="entry name" value="Terminase, small subunit, N-terminal DNA-binding domain, HTH motif"/>
    <property type="match status" value="1"/>
</dbReference>
<dbReference type="InterPro" id="IPR038713">
    <property type="entry name" value="Terminase_Gp1_N_sf"/>
</dbReference>
<accession>X1SY99</accession>
<dbReference type="EMBL" id="BARW01009743">
    <property type="protein sequence ID" value="GAI84101.1"/>
    <property type="molecule type" value="Genomic_DNA"/>
</dbReference>
<gene>
    <name evidence="1" type="ORF">S12H4_19473</name>
</gene>
<feature type="non-terminal residue" evidence="1">
    <location>
        <position position="1"/>
    </location>
</feature>
<name>X1SY99_9ZZZZ</name>
<proteinExistence type="predicted"/>
<protein>
    <submittedName>
        <fullName evidence="1">Uncharacterized protein</fullName>
    </submittedName>
</protein>
<reference evidence="1" key="1">
    <citation type="journal article" date="2014" name="Front. Microbiol.">
        <title>High frequency of phylogenetically diverse reductive dehalogenase-homologous genes in deep subseafloor sedimentary metagenomes.</title>
        <authorList>
            <person name="Kawai M."/>
            <person name="Futagami T."/>
            <person name="Toyoda A."/>
            <person name="Takaki Y."/>
            <person name="Nishi S."/>
            <person name="Hori S."/>
            <person name="Arai W."/>
            <person name="Tsubouchi T."/>
            <person name="Morono Y."/>
            <person name="Uchiyama I."/>
            <person name="Ito T."/>
            <person name="Fujiyama A."/>
            <person name="Inagaki F."/>
            <person name="Takami H."/>
        </authorList>
    </citation>
    <scope>NUCLEOTIDE SEQUENCE</scope>
    <source>
        <strain evidence="1">Expedition CK06-06</strain>
    </source>
</reference>
<organism evidence="1">
    <name type="scientific">marine sediment metagenome</name>
    <dbReference type="NCBI Taxonomy" id="412755"/>
    <lineage>
        <taxon>unclassified sequences</taxon>
        <taxon>metagenomes</taxon>
        <taxon>ecological metagenomes</taxon>
    </lineage>
</organism>
<evidence type="ECO:0000313" key="1">
    <source>
        <dbReference type="EMBL" id="GAI84101.1"/>
    </source>
</evidence>